<evidence type="ECO:0000259" key="1">
    <source>
        <dbReference type="Pfam" id="PF15249"/>
    </source>
</evidence>
<sequence>MENLHSTTTNDENHTESLNEELGYNMQFDKPVYNPYINKLGDSREFGNFYDVVQERKERILSFLQKDILQISNPDLRPFNNPQHAYECLIPYHLFRKGLYEDQIFLNTNIVPDLRDSYTDCLRAFDEIVEIYNRPLVKEHGVVTELLLFYEQRYVKGCQSKEKVVIKKKNLLNKRNTVIRLRVEDRGCKNGVRISNYKFYFSKPKEVAI</sequence>
<gene>
    <name evidence="2" type="ORF">NGRA_2207</name>
</gene>
<keyword evidence="3" id="KW-1185">Reference proteome</keyword>
<organism evidence="2 3">
    <name type="scientific">Nosema granulosis</name>
    <dbReference type="NCBI Taxonomy" id="83296"/>
    <lineage>
        <taxon>Eukaryota</taxon>
        <taxon>Fungi</taxon>
        <taxon>Fungi incertae sedis</taxon>
        <taxon>Microsporidia</taxon>
        <taxon>Nosematidae</taxon>
        <taxon>Nosema</taxon>
    </lineage>
</organism>
<dbReference type="OrthoDB" id="2556847at2759"/>
<dbReference type="Proteomes" id="UP000740883">
    <property type="component" value="Unassembled WGS sequence"/>
</dbReference>
<dbReference type="EMBL" id="SBJO01000209">
    <property type="protein sequence ID" value="KAF9762112.1"/>
    <property type="molecule type" value="Genomic_DNA"/>
</dbReference>
<proteinExistence type="predicted"/>
<protein>
    <recommendedName>
        <fullName evidence="1">GLTSCR protein conserved domain-containing protein</fullName>
    </recommendedName>
</protein>
<dbReference type="InterPro" id="IPR015671">
    <property type="entry name" value="GSCR1_dom"/>
</dbReference>
<comment type="caution">
    <text evidence="2">The sequence shown here is derived from an EMBL/GenBank/DDBJ whole genome shotgun (WGS) entry which is preliminary data.</text>
</comment>
<dbReference type="AlphaFoldDB" id="A0A9P6GXF8"/>
<reference evidence="2 3" key="1">
    <citation type="journal article" date="2020" name="Genome Biol. Evol.">
        <title>Comparative genomics of strictly vertically transmitted, feminizing microsporidia endosymbionts of amphipod crustaceans.</title>
        <authorList>
            <person name="Cormier A."/>
            <person name="Chebbi M.A."/>
            <person name="Giraud I."/>
            <person name="Wattier R."/>
            <person name="Teixeira M."/>
            <person name="Gilbert C."/>
            <person name="Rigaud T."/>
            <person name="Cordaux R."/>
        </authorList>
    </citation>
    <scope>NUCLEOTIDE SEQUENCE [LARGE SCALE GENOMIC DNA]</scope>
    <source>
        <strain evidence="2 3">Ou3-Ou53</strain>
    </source>
</reference>
<accession>A0A9P6GXF8</accession>
<evidence type="ECO:0000313" key="3">
    <source>
        <dbReference type="Proteomes" id="UP000740883"/>
    </source>
</evidence>
<feature type="domain" description="GLTSCR protein conserved" evidence="1">
    <location>
        <begin position="70"/>
        <end position="141"/>
    </location>
</feature>
<dbReference type="Pfam" id="PF15249">
    <property type="entry name" value="GLTSCR1"/>
    <property type="match status" value="1"/>
</dbReference>
<name>A0A9P6GXF8_9MICR</name>
<evidence type="ECO:0000313" key="2">
    <source>
        <dbReference type="EMBL" id="KAF9762112.1"/>
    </source>
</evidence>